<protein>
    <submittedName>
        <fullName evidence="1">Uncharacterized protein</fullName>
    </submittedName>
</protein>
<sequence length="16" mass="1917">MEVPLVISVLLIWHMH</sequence>
<reference evidence="1" key="2">
    <citation type="journal article" date="2015" name="Data Brief">
        <title>Shoot transcriptome of the giant reed, Arundo donax.</title>
        <authorList>
            <person name="Barrero R.A."/>
            <person name="Guerrero F.D."/>
            <person name="Moolhuijzen P."/>
            <person name="Goolsby J.A."/>
            <person name="Tidwell J."/>
            <person name="Bellgard S.E."/>
            <person name="Bellgard M.I."/>
        </authorList>
    </citation>
    <scope>NUCLEOTIDE SEQUENCE</scope>
    <source>
        <tissue evidence="1">Shoot tissue taken approximately 20 cm above the soil surface</tissue>
    </source>
</reference>
<name>A0A0A9FGI7_ARUDO</name>
<proteinExistence type="predicted"/>
<accession>A0A0A9FGI7</accession>
<reference evidence="1" key="1">
    <citation type="submission" date="2014-09" db="EMBL/GenBank/DDBJ databases">
        <authorList>
            <person name="Magalhaes I.L.F."/>
            <person name="Oliveira U."/>
            <person name="Santos F.R."/>
            <person name="Vidigal T.H.D.A."/>
            <person name="Brescovit A.D."/>
            <person name="Santos A.J."/>
        </authorList>
    </citation>
    <scope>NUCLEOTIDE SEQUENCE</scope>
    <source>
        <tissue evidence="1">Shoot tissue taken approximately 20 cm above the soil surface</tissue>
    </source>
</reference>
<organism evidence="1">
    <name type="scientific">Arundo donax</name>
    <name type="common">Giant reed</name>
    <name type="synonym">Donax arundinaceus</name>
    <dbReference type="NCBI Taxonomy" id="35708"/>
    <lineage>
        <taxon>Eukaryota</taxon>
        <taxon>Viridiplantae</taxon>
        <taxon>Streptophyta</taxon>
        <taxon>Embryophyta</taxon>
        <taxon>Tracheophyta</taxon>
        <taxon>Spermatophyta</taxon>
        <taxon>Magnoliopsida</taxon>
        <taxon>Liliopsida</taxon>
        <taxon>Poales</taxon>
        <taxon>Poaceae</taxon>
        <taxon>PACMAD clade</taxon>
        <taxon>Arundinoideae</taxon>
        <taxon>Arundineae</taxon>
        <taxon>Arundo</taxon>
    </lineage>
</organism>
<evidence type="ECO:0000313" key="1">
    <source>
        <dbReference type="EMBL" id="JAE12110.1"/>
    </source>
</evidence>
<dbReference type="AlphaFoldDB" id="A0A0A9FGI7"/>
<dbReference type="EMBL" id="GBRH01185786">
    <property type="protein sequence ID" value="JAE12110.1"/>
    <property type="molecule type" value="Transcribed_RNA"/>
</dbReference>